<keyword evidence="10 13" id="KW-0482">Metalloprotease</keyword>
<dbReference type="CDD" id="cd14789">
    <property type="entry name" value="Tiki"/>
    <property type="match status" value="1"/>
</dbReference>
<dbReference type="GO" id="GO:0016055">
    <property type="term" value="P:Wnt signaling pathway"/>
    <property type="evidence" value="ECO:0007669"/>
    <property type="project" value="UniProtKB-KW"/>
</dbReference>
<protein>
    <recommendedName>
        <fullName evidence="13">Metalloprotease TIKI homolog</fullName>
        <ecNumber evidence="13">3.4.-.-</ecNumber>
    </recommendedName>
</protein>
<evidence type="ECO:0000256" key="3">
    <source>
        <dbReference type="ARBA" id="ARBA00008261"/>
    </source>
</evidence>
<name>A0AAD9JEA6_9ANNE</name>
<evidence type="ECO:0000256" key="11">
    <source>
        <dbReference type="ARBA" id="ARBA00023136"/>
    </source>
</evidence>
<keyword evidence="13" id="KW-0879">Wnt signaling pathway</keyword>
<dbReference type="GO" id="GO:0030178">
    <property type="term" value="P:negative regulation of Wnt signaling pathway"/>
    <property type="evidence" value="ECO:0007669"/>
    <property type="project" value="UniProtKB-UniRule"/>
</dbReference>
<dbReference type="GO" id="GO:0046872">
    <property type="term" value="F:metal ion binding"/>
    <property type="evidence" value="ECO:0007669"/>
    <property type="project" value="UniProtKB-UniRule"/>
</dbReference>
<comment type="cofactor">
    <cofactor evidence="1">
        <name>Co(2+)</name>
        <dbReference type="ChEBI" id="CHEBI:48828"/>
    </cofactor>
</comment>
<dbReference type="PANTHER" id="PTHR31120">
    <property type="entry name" value="METALLOPROTEASE TIKI"/>
    <property type="match status" value="1"/>
</dbReference>
<evidence type="ECO:0000256" key="5">
    <source>
        <dbReference type="ARBA" id="ARBA00022692"/>
    </source>
</evidence>
<keyword evidence="5" id="KW-0812">Transmembrane</keyword>
<comment type="function">
    <text evidence="13">Metalloprotease that acts as a negative regulator of the Wnt signaling pathway.</text>
</comment>
<gene>
    <name evidence="14" type="ORF">LSH36_359g03012</name>
</gene>
<proteinExistence type="inferred from homology"/>
<evidence type="ECO:0000256" key="6">
    <source>
        <dbReference type="ARBA" id="ARBA00022723"/>
    </source>
</evidence>
<comment type="similarity">
    <text evidence="3 13">Belongs to the TIKI family.</text>
</comment>
<dbReference type="AlphaFoldDB" id="A0AAD9JEA6"/>
<keyword evidence="15" id="KW-1185">Reference proteome</keyword>
<keyword evidence="12" id="KW-0325">Glycoprotein</keyword>
<evidence type="ECO:0000256" key="7">
    <source>
        <dbReference type="ARBA" id="ARBA00022729"/>
    </source>
</evidence>
<comment type="cofactor">
    <cofactor evidence="13">
        <name>Mn(2+)</name>
        <dbReference type="ChEBI" id="CHEBI:29035"/>
    </cofactor>
    <cofactor evidence="13">
        <name>Co(2+)</name>
        <dbReference type="ChEBI" id="CHEBI:48828"/>
    </cofactor>
    <text evidence="13">Divalent metal cations. Mn(2+) or Co(2+).</text>
</comment>
<organism evidence="14 15">
    <name type="scientific">Paralvinella palmiformis</name>
    <dbReference type="NCBI Taxonomy" id="53620"/>
    <lineage>
        <taxon>Eukaryota</taxon>
        <taxon>Metazoa</taxon>
        <taxon>Spiralia</taxon>
        <taxon>Lophotrochozoa</taxon>
        <taxon>Annelida</taxon>
        <taxon>Polychaeta</taxon>
        <taxon>Sedentaria</taxon>
        <taxon>Canalipalpata</taxon>
        <taxon>Terebellida</taxon>
        <taxon>Terebelliformia</taxon>
        <taxon>Alvinellidae</taxon>
        <taxon>Paralvinella</taxon>
    </lineage>
</organism>
<dbReference type="InterPro" id="IPR040230">
    <property type="entry name" value="TIKI1/2-like"/>
</dbReference>
<evidence type="ECO:0000256" key="12">
    <source>
        <dbReference type="ARBA" id="ARBA00023180"/>
    </source>
</evidence>
<comment type="subcellular location">
    <subcellularLocation>
        <location evidence="13">Cell membrane</location>
        <topology evidence="13">Single-pass type I membrane protein</topology>
    </subcellularLocation>
    <subcellularLocation>
        <location evidence="2">Membrane</location>
        <topology evidence="2">Single-pass type I membrane protein</topology>
    </subcellularLocation>
</comment>
<keyword evidence="13" id="KW-1003">Cell membrane</keyword>
<keyword evidence="8 13" id="KW-0378">Hydrolase</keyword>
<dbReference type="EMBL" id="JAODUP010000359">
    <property type="protein sequence ID" value="KAK2151563.1"/>
    <property type="molecule type" value="Genomic_DNA"/>
</dbReference>
<reference evidence="14" key="1">
    <citation type="journal article" date="2023" name="Mol. Biol. Evol.">
        <title>Third-Generation Sequencing Reveals the Adaptive Role of the Epigenome in Three Deep-Sea Polychaetes.</title>
        <authorList>
            <person name="Perez M."/>
            <person name="Aroh O."/>
            <person name="Sun Y."/>
            <person name="Lan Y."/>
            <person name="Juniper S.K."/>
            <person name="Young C.R."/>
            <person name="Angers B."/>
            <person name="Qian P.Y."/>
        </authorList>
    </citation>
    <scope>NUCLEOTIDE SEQUENCE</scope>
    <source>
        <strain evidence="14">P08H-3</strain>
    </source>
</reference>
<evidence type="ECO:0000256" key="13">
    <source>
        <dbReference type="RuleBase" id="RU369069"/>
    </source>
</evidence>
<keyword evidence="9" id="KW-1133">Transmembrane helix</keyword>
<dbReference type="Pfam" id="PF01963">
    <property type="entry name" value="TraB_PrgY_gumN"/>
    <property type="match status" value="1"/>
</dbReference>
<dbReference type="GO" id="GO:0004222">
    <property type="term" value="F:metalloendopeptidase activity"/>
    <property type="evidence" value="ECO:0007669"/>
    <property type="project" value="UniProtKB-UniRule"/>
</dbReference>
<accession>A0AAD9JEA6</accession>
<comment type="caution">
    <text evidence="14">The sequence shown here is derived from an EMBL/GenBank/DDBJ whole genome shotgun (WGS) entry which is preliminary data.</text>
</comment>
<evidence type="ECO:0000256" key="1">
    <source>
        <dbReference type="ARBA" id="ARBA00001941"/>
    </source>
</evidence>
<keyword evidence="11" id="KW-0472">Membrane</keyword>
<evidence type="ECO:0000313" key="15">
    <source>
        <dbReference type="Proteomes" id="UP001208570"/>
    </source>
</evidence>
<dbReference type="InterPro" id="IPR002816">
    <property type="entry name" value="TraB/PrgY/GumN_fam"/>
</dbReference>
<evidence type="ECO:0000256" key="10">
    <source>
        <dbReference type="ARBA" id="ARBA00023049"/>
    </source>
</evidence>
<dbReference type="Proteomes" id="UP001208570">
    <property type="component" value="Unassembled WGS sequence"/>
</dbReference>
<dbReference type="PANTHER" id="PTHR31120:SF6">
    <property type="entry name" value="METALLOPROTEASE TIKI HOMOLOG"/>
    <property type="match status" value="1"/>
</dbReference>
<dbReference type="EC" id="3.4.-.-" evidence="13"/>
<dbReference type="GO" id="GO:0006508">
    <property type="term" value="P:proteolysis"/>
    <property type="evidence" value="ECO:0007669"/>
    <property type="project" value="UniProtKB-KW"/>
</dbReference>
<keyword evidence="4 13" id="KW-0645">Protease</keyword>
<evidence type="ECO:0000256" key="9">
    <source>
        <dbReference type="ARBA" id="ARBA00022989"/>
    </source>
</evidence>
<evidence type="ECO:0000256" key="4">
    <source>
        <dbReference type="ARBA" id="ARBA00022670"/>
    </source>
</evidence>
<dbReference type="GO" id="GO:0005886">
    <property type="term" value="C:plasma membrane"/>
    <property type="evidence" value="ECO:0007669"/>
    <property type="project" value="UniProtKB-SubCell"/>
</dbReference>
<keyword evidence="6 13" id="KW-0479">Metal-binding</keyword>
<keyword evidence="7 13" id="KW-0732">Signal</keyword>
<evidence type="ECO:0000256" key="2">
    <source>
        <dbReference type="ARBA" id="ARBA00004479"/>
    </source>
</evidence>
<evidence type="ECO:0000313" key="14">
    <source>
        <dbReference type="EMBL" id="KAK2151563.1"/>
    </source>
</evidence>
<sequence>MGLCCGQRTLSVPSLGVAVTAGPVFGLILQSELNSFLWMLRREPPSFFFGTIHVPYSRVWSYIPRNTKEALYRADNVYFELDLTDPYTISALANCQLLPDGARLSDVIPRSLYQRLKQHLDYVRLMMPTWVTSDQRGRGLYADYLFDAITGNWERKRPVWVMLMVNSLTRNDIRSRGTPVLDLYLAQEAQRLQKRTGAVEQVNEQCVPLNGLNFSQVGQGGD</sequence>
<evidence type="ECO:0000256" key="8">
    <source>
        <dbReference type="ARBA" id="ARBA00022801"/>
    </source>
</evidence>